<organism evidence="1 2">
    <name type="scientific">Corynebacterium incognita</name>
    <dbReference type="NCBI Taxonomy" id="2754725"/>
    <lineage>
        <taxon>Bacteria</taxon>
        <taxon>Bacillati</taxon>
        <taxon>Actinomycetota</taxon>
        <taxon>Actinomycetes</taxon>
        <taxon>Mycobacteriales</taxon>
        <taxon>Corynebacteriaceae</taxon>
        <taxon>Corynebacterium</taxon>
    </lineage>
</organism>
<accession>A0A7G7CQF6</accession>
<dbReference type="RefSeq" id="WP_185176196.1">
    <property type="nucleotide sequence ID" value="NZ_CP059404.1"/>
</dbReference>
<dbReference type="Gene3D" id="3.40.50.880">
    <property type="match status" value="1"/>
</dbReference>
<evidence type="ECO:0000313" key="2">
    <source>
        <dbReference type="Proteomes" id="UP000515743"/>
    </source>
</evidence>
<evidence type="ECO:0000313" key="1">
    <source>
        <dbReference type="EMBL" id="QNE89822.1"/>
    </source>
</evidence>
<protein>
    <submittedName>
        <fullName evidence="1">Imidazole glycerol phosphate synthase subunit HisH</fullName>
    </submittedName>
</protein>
<sequence>MNKDGNQAMHAADNGAPTVVVFAPGDKLPASSAAARGTVDALEKARVPAVLSRDPQEAAEAAAFVVVSDDPFAEFMADFQASFGPRVIGQRLSGGRPVLALGTAFAALFDAAIVDGREIPGCGEWPGTVGRMSASSTAITTYATVTPAEGHRLAFLPDEARFAFTVTEAATGFALTDSEITQPPQVAWANIGAATIVAAVDNGPLCGCAFLPHDSRDAGIALLQRWAEGII</sequence>
<proteinExistence type="predicted"/>
<dbReference type="InterPro" id="IPR029062">
    <property type="entry name" value="Class_I_gatase-like"/>
</dbReference>
<reference evidence="1 2" key="1">
    <citation type="submission" date="2020-07" db="EMBL/GenBank/DDBJ databases">
        <title>Complete genome and description of Corynebacterium incognita strain Marseille-Q3630 sp. nov.</title>
        <authorList>
            <person name="Boxberger M."/>
        </authorList>
    </citation>
    <scope>NUCLEOTIDE SEQUENCE [LARGE SCALE GENOMIC DNA]</scope>
    <source>
        <strain evidence="1 2">Marseille-Q3630</strain>
    </source>
</reference>
<gene>
    <name evidence="1" type="ORF">H0194_01855</name>
</gene>
<dbReference type="KEGG" id="cik:H0194_01855"/>
<dbReference type="AlphaFoldDB" id="A0A7G7CQF6"/>
<dbReference type="Proteomes" id="UP000515743">
    <property type="component" value="Chromosome"/>
</dbReference>
<name>A0A7G7CQF6_9CORY</name>
<keyword evidence="2" id="KW-1185">Reference proteome</keyword>
<dbReference type="EMBL" id="CP059404">
    <property type="protein sequence ID" value="QNE89822.1"/>
    <property type="molecule type" value="Genomic_DNA"/>
</dbReference>